<comment type="caution">
    <text evidence="2">The sequence shown here is derived from an EMBL/GenBank/DDBJ whole genome shotgun (WGS) entry which is preliminary data.</text>
</comment>
<accession>A0A2X0KJ84</accession>
<gene>
    <name evidence="2" type="ORF">DN069_04425</name>
</gene>
<name>A0A2X0KJ84_9ACTN</name>
<dbReference type="OrthoDB" id="3243290at2"/>
<evidence type="ECO:0000313" key="2">
    <source>
        <dbReference type="EMBL" id="RAG86790.1"/>
    </source>
</evidence>
<dbReference type="InterPro" id="IPR036291">
    <property type="entry name" value="NAD(P)-bd_dom_sf"/>
</dbReference>
<dbReference type="Gene3D" id="3.90.25.10">
    <property type="entry name" value="UDP-galactose 4-epimerase, domain 1"/>
    <property type="match status" value="1"/>
</dbReference>
<sequence length="291" mass="30354">MDEVIAVTGATGRVGGRVVRRLVAEGATVRAMGRDAGKLAQLPAAEHAVASYDDAAAMRAALAGASTLFLVSAHEGPGRVGTHTTAVDAALAAGVRRVVYLSYLGAAPHATFTYARDHWYTEQHIRAAGVPFTFLRDSSYQSDLVAMTGDDGILRGPAGDGRVAAVTHDDVADSTSAVLLTAGQGIHDGLTYDLTGPEALSFDEIAATIAEATGRPVAYQPETRAEAYASRAVYGAPAWEVEGWVSSYEAVASGEMDVVSDAVRALTGRAPQAFADFLAAHLESLRRLLPK</sequence>
<dbReference type="InterPro" id="IPR051604">
    <property type="entry name" value="Ergot_Alk_Oxidoreductase"/>
</dbReference>
<dbReference type="SUPFAM" id="SSF51735">
    <property type="entry name" value="NAD(P)-binding Rossmann-fold domains"/>
    <property type="match status" value="1"/>
</dbReference>
<organism evidence="2 3">
    <name type="scientific">Streptacidiphilus pinicola</name>
    <dbReference type="NCBI Taxonomy" id="2219663"/>
    <lineage>
        <taxon>Bacteria</taxon>
        <taxon>Bacillati</taxon>
        <taxon>Actinomycetota</taxon>
        <taxon>Actinomycetes</taxon>
        <taxon>Kitasatosporales</taxon>
        <taxon>Streptomycetaceae</taxon>
        <taxon>Streptacidiphilus</taxon>
    </lineage>
</organism>
<dbReference type="Pfam" id="PF05368">
    <property type="entry name" value="NmrA"/>
    <property type="match status" value="1"/>
</dbReference>
<proteinExistence type="predicted"/>
<dbReference type="PANTHER" id="PTHR43162">
    <property type="match status" value="1"/>
</dbReference>
<dbReference type="PANTHER" id="PTHR43162:SF1">
    <property type="entry name" value="PRESTALK A DIFFERENTIATION PROTEIN A"/>
    <property type="match status" value="1"/>
</dbReference>
<dbReference type="InterPro" id="IPR008030">
    <property type="entry name" value="NmrA-like"/>
</dbReference>
<evidence type="ECO:0000259" key="1">
    <source>
        <dbReference type="Pfam" id="PF05368"/>
    </source>
</evidence>
<feature type="domain" description="NmrA-like" evidence="1">
    <location>
        <begin position="2"/>
        <end position="220"/>
    </location>
</feature>
<dbReference type="RefSeq" id="WP_111499484.1">
    <property type="nucleotide sequence ID" value="NZ_QKYN01000020.1"/>
</dbReference>
<keyword evidence="3" id="KW-1185">Reference proteome</keyword>
<dbReference type="AlphaFoldDB" id="A0A2X0KJ84"/>
<evidence type="ECO:0000313" key="3">
    <source>
        <dbReference type="Proteomes" id="UP000248889"/>
    </source>
</evidence>
<protein>
    <submittedName>
        <fullName evidence="2">SDR family NAD(P)-dependent oxidoreductase</fullName>
    </submittedName>
</protein>
<dbReference type="Gene3D" id="3.40.50.720">
    <property type="entry name" value="NAD(P)-binding Rossmann-like Domain"/>
    <property type="match status" value="1"/>
</dbReference>
<reference evidence="2 3" key="1">
    <citation type="submission" date="2018-06" db="EMBL/GenBank/DDBJ databases">
        <title>Streptacidiphilus pinicola sp. nov., isolated from pine grove soil.</title>
        <authorList>
            <person name="Roh S.G."/>
            <person name="Park S."/>
            <person name="Kim M.-K."/>
            <person name="Yun B.-R."/>
            <person name="Park J."/>
            <person name="Kim M.J."/>
            <person name="Kim Y.S."/>
            <person name="Kim S.B."/>
        </authorList>
    </citation>
    <scope>NUCLEOTIDE SEQUENCE [LARGE SCALE GENOMIC DNA]</scope>
    <source>
        <strain evidence="2 3">MMS16-CNU450</strain>
    </source>
</reference>
<dbReference type="EMBL" id="QKYN01000020">
    <property type="protein sequence ID" value="RAG86790.1"/>
    <property type="molecule type" value="Genomic_DNA"/>
</dbReference>
<dbReference type="Proteomes" id="UP000248889">
    <property type="component" value="Unassembled WGS sequence"/>
</dbReference>